<reference evidence="1" key="1">
    <citation type="submission" date="2021-01" db="EMBL/GenBank/DDBJ databases">
        <authorList>
            <person name="Corre E."/>
            <person name="Pelletier E."/>
            <person name="Niang G."/>
            <person name="Scheremetjew M."/>
            <person name="Finn R."/>
            <person name="Kale V."/>
            <person name="Holt S."/>
            <person name="Cochrane G."/>
            <person name="Meng A."/>
            <person name="Brown T."/>
            <person name="Cohen L."/>
        </authorList>
    </citation>
    <scope>NUCLEOTIDE SEQUENCE</scope>
    <source>
        <strain evidence="1">SAG 36.94</strain>
    </source>
</reference>
<proteinExistence type="predicted"/>
<evidence type="ECO:0000313" key="1">
    <source>
        <dbReference type="EMBL" id="CAD9229957.1"/>
    </source>
</evidence>
<protein>
    <submittedName>
        <fullName evidence="1">Uncharacterized protein</fullName>
    </submittedName>
</protein>
<gene>
    <name evidence="1" type="ORF">CCAE0312_LOCUS2289</name>
</gene>
<organism evidence="1">
    <name type="scientific">Compsopogon caeruleus</name>
    <dbReference type="NCBI Taxonomy" id="31354"/>
    <lineage>
        <taxon>Eukaryota</taxon>
        <taxon>Rhodophyta</taxon>
        <taxon>Compsopogonophyceae</taxon>
        <taxon>Compsopogonales</taxon>
        <taxon>Compsopogonaceae</taxon>
        <taxon>Compsopogon</taxon>
    </lineage>
</organism>
<dbReference type="EMBL" id="HBGH01004131">
    <property type="protein sequence ID" value="CAD9229957.1"/>
    <property type="molecule type" value="Transcribed_RNA"/>
</dbReference>
<sequence>MTDGVAFCSSGWCSIKTRSTSHVAHFVTRYHPFASRATLATPVRMLASALDEFQVHSGLDRLSGDFLGYEVVFSPTGCPREVPDRFVPDQFRDWGVRVYGFEVLTSTKVEETDGSVALYMKRVRALPAVGCEADAVSTESVLYHLKAKDDLLVRPDLGAFACPPLFGITHPTEQKRVILMTQAQGDLQIVVEQLDAPFSDGEVLPACGSGPIASFAEKPTVSPDDLLGQWSFRSIPLDPAAEQEYGTHTREASDFDRHCLLPLGLSVLHTSNSVELGWLLNESSRVVLVANKDRKYGASVRIETRQVPPS</sequence>
<accession>A0A7S1TC41</accession>
<dbReference type="AlphaFoldDB" id="A0A7S1TC41"/>
<name>A0A7S1TC41_9RHOD</name>